<evidence type="ECO:0000313" key="1">
    <source>
        <dbReference type="Ensembl" id="ENSCINP00000034105.1"/>
    </source>
</evidence>
<reference evidence="2" key="1">
    <citation type="journal article" date="2002" name="Science">
        <title>The draft genome of Ciona intestinalis: insights into chordate and vertebrate origins.</title>
        <authorList>
            <person name="Dehal P."/>
            <person name="Satou Y."/>
            <person name="Campbell R.K."/>
            <person name="Chapman J."/>
            <person name="Degnan B."/>
            <person name="De Tomaso A."/>
            <person name="Davidson B."/>
            <person name="Di Gregorio A."/>
            <person name="Gelpke M."/>
            <person name="Goodstein D.M."/>
            <person name="Harafuji N."/>
            <person name="Hastings K.E."/>
            <person name="Ho I."/>
            <person name="Hotta K."/>
            <person name="Huang W."/>
            <person name="Kawashima T."/>
            <person name="Lemaire P."/>
            <person name="Martinez D."/>
            <person name="Meinertzhagen I.A."/>
            <person name="Necula S."/>
            <person name="Nonaka M."/>
            <person name="Putnam N."/>
            <person name="Rash S."/>
            <person name="Saiga H."/>
            <person name="Satake M."/>
            <person name="Terry A."/>
            <person name="Yamada L."/>
            <person name="Wang H.G."/>
            <person name="Awazu S."/>
            <person name="Azumi K."/>
            <person name="Boore J."/>
            <person name="Branno M."/>
            <person name="Chin-Bow S."/>
            <person name="DeSantis R."/>
            <person name="Doyle S."/>
            <person name="Francino P."/>
            <person name="Keys D.N."/>
            <person name="Haga S."/>
            <person name="Hayashi H."/>
            <person name="Hino K."/>
            <person name="Imai K.S."/>
            <person name="Inaba K."/>
            <person name="Kano S."/>
            <person name="Kobayashi K."/>
            <person name="Kobayashi M."/>
            <person name="Lee B.I."/>
            <person name="Makabe K.W."/>
            <person name="Manohar C."/>
            <person name="Matassi G."/>
            <person name="Medina M."/>
            <person name="Mochizuki Y."/>
            <person name="Mount S."/>
            <person name="Morishita T."/>
            <person name="Miura S."/>
            <person name="Nakayama A."/>
            <person name="Nishizaka S."/>
            <person name="Nomoto H."/>
            <person name="Ohta F."/>
            <person name="Oishi K."/>
            <person name="Rigoutsos I."/>
            <person name="Sano M."/>
            <person name="Sasaki A."/>
            <person name="Sasakura Y."/>
            <person name="Shoguchi E."/>
            <person name="Shin-i T."/>
            <person name="Spagnuolo A."/>
            <person name="Stainier D."/>
            <person name="Suzuki M.M."/>
            <person name="Tassy O."/>
            <person name="Takatori N."/>
            <person name="Tokuoka M."/>
            <person name="Yagi K."/>
            <person name="Yoshizaki F."/>
            <person name="Wada S."/>
            <person name="Zhang C."/>
            <person name="Hyatt P.D."/>
            <person name="Larimer F."/>
            <person name="Detter C."/>
            <person name="Doggett N."/>
            <person name="Glavina T."/>
            <person name="Hawkins T."/>
            <person name="Richardson P."/>
            <person name="Lucas S."/>
            <person name="Kohara Y."/>
            <person name="Levine M."/>
            <person name="Satoh N."/>
            <person name="Rokhsar D.S."/>
        </authorList>
    </citation>
    <scope>NUCLEOTIDE SEQUENCE [LARGE SCALE GENOMIC DNA]</scope>
</reference>
<dbReference type="InParanoid" id="H2XWS1"/>
<organism evidence="1 2">
    <name type="scientific">Ciona intestinalis</name>
    <name type="common">Transparent sea squirt</name>
    <name type="synonym">Ascidia intestinalis</name>
    <dbReference type="NCBI Taxonomy" id="7719"/>
    <lineage>
        <taxon>Eukaryota</taxon>
        <taxon>Metazoa</taxon>
        <taxon>Chordata</taxon>
        <taxon>Tunicata</taxon>
        <taxon>Ascidiacea</taxon>
        <taxon>Phlebobranchia</taxon>
        <taxon>Cionidae</taxon>
        <taxon>Ciona</taxon>
    </lineage>
</organism>
<reference evidence="1" key="3">
    <citation type="submission" date="2025-08" db="UniProtKB">
        <authorList>
            <consortium name="Ensembl"/>
        </authorList>
    </citation>
    <scope>IDENTIFICATION</scope>
</reference>
<dbReference type="Ensembl" id="ENSCINT00000034814.1">
    <property type="protein sequence ID" value="ENSCINP00000034105.1"/>
    <property type="gene ID" value="ENSCING00000023334.1"/>
</dbReference>
<evidence type="ECO:0000313" key="2">
    <source>
        <dbReference type="Proteomes" id="UP000008144"/>
    </source>
</evidence>
<dbReference type="HOGENOM" id="CLU_2960009_0_0_1"/>
<protein>
    <submittedName>
        <fullName evidence="1">Uncharacterized protein</fullName>
    </submittedName>
</protein>
<keyword evidence="2" id="KW-1185">Reference proteome</keyword>
<dbReference type="AlphaFoldDB" id="H2XWS1"/>
<sequence length="59" mass="6831">MTADLRRETPKSPASLFFSVTLEKEDISRLFMMVFYFTWVRFCSAACHGIKARIGLLLQ</sequence>
<reference evidence="1" key="2">
    <citation type="journal article" date="2008" name="Genome Biol.">
        <title>Improved genome assembly and evidence-based global gene model set for the chordate Ciona intestinalis: new insight into intron and operon populations.</title>
        <authorList>
            <person name="Satou Y."/>
            <person name="Mineta K."/>
            <person name="Ogasawara M."/>
            <person name="Sasakura Y."/>
            <person name="Shoguchi E."/>
            <person name="Ueno K."/>
            <person name="Yamada L."/>
            <person name="Matsumoto J."/>
            <person name="Wasserscheid J."/>
            <person name="Dewar K."/>
            <person name="Wiley G.B."/>
            <person name="Macmil S.L."/>
            <person name="Roe B.A."/>
            <person name="Zeller R.W."/>
            <person name="Hastings K.E."/>
            <person name="Lemaire P."/>
            <person name="Lindquist E."/>
            <person name="Endo T."/>
            <person name="Hotta K."/>
            <person name="Inaba K."/>
        </authorList>
    </citation>
    <scope>NUCLEOTIDE SEQUENCE [LARGE SCALE GENOMIC DNA]</scope>
    <source>
        <strain evidence="1">wild type</strain>
    </source>
</reference>
<dbReference type="Proteomes" id="UP000008144">
    <property type="component" value="Chromosome 11"/>
</dbReference>
<accession>H2XWS1</accession>
<dbReference type="EMBL" id="EAAA01000726">
    <property type="status" value="NOT_ANNOTATED_CDS"/>
    <property type="molecule type" value="Genomic_DNA"/>
</dbReference>
<proteinExistence type="predicted"/>
<name>H2XWS1_CIOIN</name>
<reference evidence="1" key="4">
    <citation type="submission" date="2025-09" db="UniProtKB">
        <authorList>
            <consortium name="Ensembl"/>
        </authorList>
    </citation>
    <scope>IDENTIFICATION</scope>
</reference>